<comment type="similarity">
    <text evidence="2">Belongs to the SWEET sugar transporter family.</text>
</comment>
<evidence type="ECO:0000256" key="9">
    <source>
        <dbReference type="SAM" id="MobiDB-lite"/>
    </source>
</evidence>
<feature type="region of interest" description="Disordered" evidence="9">
    <location>
        <begin position="109"/>
        <end position="139"/>
    </location>
</feature>
<evidence type="ECO:0000256" key="7">
    <source>
        <dbReference type="ARBA" id="ARBA00022989"/>
    </source>
</evidence>
<protein>
    <recommendedName>
        <fullName evidence="13">Bidirectional sugar transporter SWEET</fullName>
    </recommendedName>
</protein>
<dbReference type="AlphaFoldDB" id="A0AAN7PKK6"/>
<dbReference type="Proteomes" id="UP001345219">
    <property type="component" value="Chromosome 4"/>
</dbReference>
<keyword evidence="12" id="KW-1185">Reference proteome</keyword>
<reference evidence="11 12" key="1">
    <citation type="journal article" date="2023" name="Hortic Res">
        <title>Pangenome of water caltrop reveals structural variations and asymmetric subgenome divergence after allopolyploidization.</title>
        <authorList>
            <person name="Zhang X."/>
            <person name="Chen Y."/>
            <person name="Wang L."/>
            <person name="Yuan Y."/>
            <person name="Fang M."/>
            <person name="Shi L."/>
            <person name="Lu R."/>
            <person name="Comes H.P."/>
            <person name="Ma Y."/>
            <person name="Chen Y."/>
            <person name="Huang G."/>
            <person name="Zhou Y."/>
            <person name="Zheng Z."/>
            <person name="Qiu Y."/>
        </authorList>
    </citation>
    <scope>NUCLEOTIDE SEQUENCE [LARGE SCALE GENOMIC DNA]</scope>
    <source>
        <tissue evidence="11">Roots</tissue>
    </source>
</reference>
<keyword evidence="6" id="KW-0677">Repeat</keyword>
<sequence>MKVPPAIVYRSSTDALAFLLGVFEAEVQSHEIILSTLYKRSTGRHFSAQFAARQLGHPLDLGRRKLPNTRGSPSSLKVPNGLGVLSGLLQLIIYGVYCRTTNWKEEQEEYDGNAELADPKRQSRLGRERKGELETQRRKREKQLNFRCTPLPTPSGHPRSVRFGFLLKLQFILWTLYKPSARSHFSGNVICFGLFLSPLPTFVKIWKSKSVQAYRPDPYLVTLLSCAMWTFYGLPFVHPHNALVVTINSLGIAMELAYVTIFLVFSNRSTRKKMCIILLVEAIFMIGVILITLLLFHTTKKRTLFVGIICILFNIGMYAAPLTIMKRVITTKSVKFMPFYLSLANFANGIVWTIYAVIKLDINILVPNGLGVISYLSHVSEYVVFQY</sequence>
<dbReference type="GO" id="GO:0051260">
    <property type="term" value="P:protein homooligomerization"/>
    <property type="evidence" value="ECO:0007669"/>
    <property type="project" value="UniProtKB-ARBA"/>
</dbReference>
<feature type="transmembrane region" description="Helical" evidence="10">
    <location>
        <begin position="304"/>
        <end position="324"/>
    </location>
</feature>
<name>A0AAN7PKK6_9MYRT</name>
<dbReference type="Gene3D" id="1.20.1280.290">
    <property type="match status" value="2"/>
</dbReference>
<feature type="transmembrane region" description="Helical" evidence="10">
    <location>
        <begin position="243"/>
        <end position="265"/>
    </location>
</feature>
<evidence type="ECO:0000313" key="12">
    <source>
        <dbReference type="Proteomes" id="UP001345219"/>
    </source>
</evidence>
<keyword evidence="5 10" id="KW-0812">Transmembrane</keyword>
<feature type="transmembrane region" description="Helical" evidence="10">
    <location>
        <begin position="336"/>
        <end position="358"/>
    </location>
</feature>
<comment type="caution">
    <text evidence="11">The sequence shown here is derived from an EMBL/GenBank/DDBJ whole genome shotgun (WGS) entry which is preliminary data.</text>
</comment>
<organism evidence="11 12">
    <name type="scientific">Trapa incisa</name>
    <dbReference type="NCBI Taxonomy" id="236973"/>
    <lineage>
        <taxon>Eukaryota</taxon>
        <taxon>Viridiplantae</taxon>
        <taxon>Streptophyta</taxon>
        <taxon>Embryophyta</taxon>
        <taxon>Tracheophyta</taxon>
        <taxon>Spermatophyta</taxon>
        <taxon>Magnoliopsida</taxon>
        <taxon>eudicotyledons</taxon>
        <taxon>Gunneridae</taxon>
        <taxon>Pentapetalae</taxon>
        <taxon>rosids</taxon>
        <taxon>malvids</taxon>
        <taxon>Myrtales</taxon>
        <taxon>Lythraceae</taxon>
        <taxon>Trapa</taxon>
    </lineage>
</organism>
<dbReference type="GO" id="GO:0012505">
    <property type="term" value="C:endomembrane system"/>
    <property type="evidence" value="ECO:0007669"/>
    <property type="project" value="UniProtKB-SubCell"/>
</dbReference>
<evidence type="ECO:0000256" key="6">
    <source>
        <dbReference type="ARBA" id="ARBA00022737"/>
    </source>
</evidence>
<evidence type="ECO:0000256" key="3">
    <source>
        <dbReference type="ARBA" id="ARBA00022448"/>
    </source>
</evidence>
<dbReference type="EMBL" id="JAXIOK010000017">
    <property type="protein sequence ID" value="KAK4750962.1"/>
    <property type="molecule type" value="Genomic_DNA"/>
</dbReference>
<evidence type="ECO:0000256" key="2">
    <source>
        <dbReference type="ARBA" id="ARBA00007809"/>
    </source>
</evidence>
<keyword evidence="3" id="KW-0813">Transport</keyword>
<dbReference type="PANTHER" id="PTHR10791">
    <property type="entry name" value="RAG1-ACTIVATING PROTEIN 1"/>
    <property type="match status" value="1"/>
</dbReference>
<keyword evidence="7 10" id="KW-1133">Transmembrane helix</keyword>
<dbReference type="InterPro" id="IPR047664">
    <property type="entry name" value="SWEET"/>
</dbReference>
<proteinExistence type="inferred from homology"/>
<evidence type="ECO:0000256" key="4">
    <source>
        <dbReference type="ARBA" id="ARBA00022597"/>
    </source>
</evidence>
<gene>
    <name evidence="11" type="ORF">SAY87_004444</name>
</gene>
<dbReference type="InterPro" id="IPR004316">
    <property type="entry name" value="SWEET_rpt"/>
</dbReference>
<comment type="subcellular location">
    <subcellularLocation>
        <location evidence="1">Endomembrane system</location>
        <topology evidence="1">Multi-pass membrane protein</topology>
    </subcellularLocation>
</comment>
<evidence type="ECO:0000256" key="8">
    <source>
        <dbReference type="ARBA" id="ARBA00023136"/>
    </source>
</evidence>
<dbReference type="FunFam" id="1.20.1280.290:FF:000002">
    <property type="entry name" value="Bidirectional sugar transporter SWEET"/>
    <property type="match status" value="1"/>
</dbReference>
<feature type="compositionally biased region" description="Basic and acidic residues" evidence="9">
    <location>
        <begin position="117"/>
        <end position="136"/>
    </location>
</feature>
<dbReference type="PANTHER" id="PTHR10791:SF159">
    <property type="entry name" value="BIDIRECTIONAL SUGAR TRANSPORTER SWEET5"/>
    <property type="match status" value="1"/>
</dbReference>
<accession>A0AAN7PKK6</accession>
<feature type="transmembrane region" description="Helical" evidence="10">
    <location>
        <begin position="218"/>
        <end position="237"/>
    </location>
</feature>
<feature type="transmembrane region" description="Helical" evidence="10">
    <location>
        <begin position="183"/>
        <end position="206"/>
    </location>
</feature>
<keyword evidence="8 10" id="KW-0472">Membrane</keyword>
<evidence type="ECO:0000256" key="10">
    <source>
        <dbReference type="SAM" id="Phobius"/>
    </source>
</evidence>
<dbReference type="GO" id="GO:0051119">
    <property type="term" value="F:sugar transmembrane transporter activity"/>
    <property type="evidence" value="ECO:0007669"/>
    <property type="project" value="InterPro"/>
</dbReference>
<dbReference type="GO" id="GO:0016020">
    <property type="term" value="C:membrane"/>
    <property type="evidence" value="ECO:0007669"/>
    <property type="project" value="InterPro"/>
</dbReference>
<evidence type="ECO:0000313" key="11">
    <source>
        <dbReference type="EMBL" id="KAK4750962.1"/>
    </source>
</evidence>
<keyword evidence="4" id="KW-0762">Sugar transport</keyword>
<dbReference type="FunFam" id="1.20.1280.290:FF:000001">
    <property type="entry name" value="Bidirectional sugar transporter SWEET"/>
    <property type="match status" value="1"/>
</dbReference>
<evidence type="ECO:0000256" key="1">
    <source>
        <dbReference type="ARBA" id="ARBA00004127"/>
    </source>
</evidence>
<feature type="transmembrane region" description="Helical" evidence="10">
    <location>
        <begin position="277"/>
        <end position="298"/>
    </location>
</feature>
<evidence type="ECO:0000256" key="5">
    <source>
        <dbReference type="ARBA" id="ARBA00022692"/>
    </source>
</evidence>
<evidence type="ECO:0008006" key="13">
    <source>
        <dbReference type="Google" id="ProtNLM"/>
    </source>
</evidence>
<dbReference type="Pfam" id="PF03083">
    <property type="entry name" value="MtN3_slv"/>
    <property type="match status" value="2"/>
</dbReference>